<evidence type="ECO:0000256" key="10">
    <source>
        <dbReference type="ARBA" id="ARBA00066838"/>
    </source>
</evidence>
<dbReference type="FunFam" id="1.10.287.890:FF:000002">
    <property type="entry name" value="Adenylate isopentenyltransferase 5, chloroplastic"/>
    <property type="match status" value="1"/>
</dbReference>
<evidence type="ECO:0000256" key="5">
    <source>
        <dbReference type="ARBA" id="ARBA00022840"/>
    </source>
</evidence>
<dbReference type="GO" id="GO:0006400">
    <property type="term" value="P:tRNA modification"/>
    <property type="evidence" value="ECO:0007669"/>
    <property type="project" value="TreeGrafter"/>
</dbReference>
<comment type="similarity">
    <text evidence="1">Belongs to the IPP transferase family.</text>
</comment>
<evidence type="ECO:0000313" key="11">
    <source>
        <dbReference type="EMBL" id="KAH6828995.1"/>
    </source>
</evidence>
<keyword evidence="5" id="KW-0067">ATP-binding</keyword>
<dbReference type="AlphaFoldDB" id="A0AAD4J864"/>
<dbReference type="PANTHER" id="PTHR11088:SF74">
    <property type="entry name" value="ADENYLATE ISOPENTENYLTRANSFERASE 5, CHLOROPLASTIC"/>
    <property type="match status" value="1"/>
</dbReference>
<proteinExistence type="inferred from homology"/>
<comment type="catalytic activity">
    <reaction evidence="7">
        <text>dimethylallyl diphosphate + ATP = N(6)-(dimethylallyl)adenosine 5'-triphosphate + diphosphate</text>
        <dbReference type="Rhea" id="RHEA:36331"/>
        <dbReference type="ChEBI" id="CHEBI:30616"/>
        <dbReference type="ChEBI" id="CHEBI:33019"/>
        <dbReference type="ChEBI" id="CHEBI:57623"/>
        <dbReference type="ChEBI" id="CHEBI:73532"/>
        <dbReference type="EC" id="2.5.1.112"/>
    </reaction>
</comment>
<accession>A0AAD4J864</accession>
<comment type="caution">
    <text evidence="11">The sequence shown here is derived from an EMBL/GenBank/DDBJ whole genome shotgun (WGS) entry which is preliminary data.</text>
</comment>
<keyword evidence="12" id="KW-1185">Reference proteome</keyword>
<reference evidence="11 12" key="1">
    <citation type="journal article" date="2021" name="Nat. Commun.">
        <title>Incipient diploidization of the medicinal plant Perilla within 10,000 years.</title>
        <authorList>
            <person name="Zhang Y."/>
            <person name="Shen Q."/>
            <person name="Leng L."/>
            <person name="Zhang D."/>
            <person name="Chen S."/>
            <person name="Shi Y."/>
            <person name="Ning Z."/>
            <person name="Chen S."/>
        </authorList>
    </citation>
    <scope>NUCLEOTIDE SEQUENCE [LARGE SCALE GENOMIC DNA]</scope>
    <source>
        <strain evidence="12">cv. PC099</strain>
    </source>
</reference>
<keyword evidence="4" id="KW-0547">Nucleotide-binding</keyword>
<sequence length="286" mass="31992">MQARPMVKLPENPTNNNNLITLQRRRKEKVVVVIGATGTGKSRLSIDIATHFGGEVINSDKIQVYKGLDIIANKITDSECRGVPHHLLSFVDPDEDFTAEDYVRHASLAAESVARRGLLPVVAGGSISFVKALVANHMDIYEFCFLWVDVSMHVLNSVLSKRVDVMVERGLVEEARRFYEHGGDYSRGIRRAIGVPEMDRFFRNEAAVDDGVRAELFEAAIDEIKANTYKLACNQVEKILRLPEDLGTQLLHLDATAVFEASGVHAAEEWQKVWEPSKRVLSDFFA</sequence>
<dbReference type="Gene3D" id="1.10.287.890">
    <property type="entry name" value="Crystal structure of tRNA isopentenylpyrophosphate transferase (bh2366) domain"/>
    <property type="match status" value="1"/>
</dbReference>
<dbReference type="SUPFAM" id="SSF52540">
    <property type="entry name" value="P-loop containing nucleoside triphosphate hydrolases"/>
    <property type="match status" value="1"/>
</dbReference>
<evidence type="ECO:0000256" key="7">
    <source>
        <dbReference type="ARBA" id="ARBA00051744"/>
    </source>
</evidence>
<evidence type="ECO:0000256" key="3">
    <source>
        <dbReference type="ARBA" id="ARBA00022712"/>
    </source>
</evidence>
<dbReference type="GO" id="GO:0052622">
    <property type="term" value="F:ATP/ADP dimethylallyltransferase activity"/>
    <property type="evidence" value="ECO:0007669"/>
    <property type="project" value="UniProtKB-EC"/>
</dbReference>
<evidence type="ECO:0000256" key="6">
    <source>
        <dbReference type="ARBA" id="ARBA00022946"/>
    </source>
</evidence>
<dbReference type="EC" id="2.5.1.112" evidence="10"/>
<keyword evidence="2" id="KW-0808">Transferase</keyword>
<dbReference type="InterPro" id="IPR027417">
    <property type="entry name" value="P-loop_NTPase"/>
</dbReference>
<dbReference type="EMBL" id="SDAM02000114">
    <property type="protein sequence ID" value="KAH6828995.1"/>
    <property type="molecule type" value="Genomic_DNA"/>
</dbReference>
<name>A0AAD4J864_PERFH</name>
<dbReference type="Pfam" id="PF01715">
    <property type="entry name" value="IPPT"/>
    <property type="match status" value="2"/>
</dbReference>
<comment type="function">
    <text evidence="9">Involved in cytokinin biosynthesis. Catalyzes the transfer of an isopentenyl group from dimethylallyl diphosphate (DMAPP) to ATP and ADP.</text>
</comment>
<evidence type="ECO:0000256" key="1">
    <source>
        <dbReference type="ARBA" id="ARBA00005842"/>
    </source>
</evidence>
<evidence type="ECO:0000256" key="8">
    <source>
        <dbReference type="ARBA" id="ARBA00052386"/>
    </source>
</evidence>
<keyword evidence="3" id="KW-0203">Cytokinin biosynthesis</keyword>
<gene>
    <name evidence="11" type="ORF">C2S53_012179</name>
</gene>
<evidence type="ECO:0000313" key="12">
    <source>
        <dbReference type="Proteomes" id="UP001190926"/>
    </source>
</evidence>
<protein>
    <recommendedName>
        <fullName evidence="10">adenylate dimethylallyltransferase (ADP/ATP-dependent)</fullName>
        <ecNumber evidence="10">2.5.1.112</ecNumber>
    </recommendedName>
</protein>
<dbReference type="GO" id="GO:0009691">
    <property type="term" value="P:cytokinin biosynthetic process"/>
    <property type="evidence" value="ECO:0007669"/>
    <property type="project" value="UniProtKB-KW"/>
</dbReference>
<keyword evidence="6" id="KW-0809">Transit peptide</keyword>
<dbReference type="GO" id="GO:0005739">
    <property type="term" value="C:mitochondrion"/>
    <property type="evidence" value="ECO:0007669"/>
    <property type="project" value="TreeGrafter"/>
</dbReference>
<comment type="catalytic activity">
    <reaction evidence="8">
        <text>dimethylallyl diphosphate + ADP = N(6)-(dimethylallyl)adenosine 5'-diphosphate + diphosphate</text>
        <dbReference type="Rhea" id="RHEA:36327"/>
        <dbReference type="ChEBI" id="CHEBI:33019"/>
        <dbReference type="ChEBI" id="CHEBI:57623"/>
        <dbReference type="ChEBI" id="CHEBI:73533"/>
        <dbReference type="ChEBI" id="CHEBI:456216"/>
        <dbReference type="EC" id="2.5.1.112"/>
    </reaction>
</comment>
<dbReference type="PANTHER" id="PTHR11088">
    <property type="entry name" value="TRNA DIMETHYLALLYLTRANSFERASE"/>
    <property type="match status" value="1"/>
</dbReference>
<evidence type="ECO:0000256" key="2">
    <source>
        <dbReference type="ARBA" id="ARBA00022679"/>
    </source>
</evidence>
<organism evidence="11 12">
    <name type="scientific">Perilla frutescens var. hirtella</name>
    <name type="common">Perilla citriodora</name>
    <name type="synonym">Perilla setoyensis</name>
    <dbReference type="NCBI Taxonomy" id="608512"/>
    <lineage>
        <taxon>Eukaryota</taxon>
        <taxon>Viridiplantae</taxon>
        <taxon>Streptophyta</taxon>
        <taxon>Embryophyta</taxon>
        <taxon>Tracheophyta</taxon>
        <taxon>Spermatophyta</taxon>
        <taxon>Magnoliopsida</taxon>
        <taxon>eudicotyledons</taxon>
        <taxon>Gunneridae</taxon>
        <taxon>Pentapetalae</taxon>
        <taxon>asterids</taxon>
        <taxon>lamiids</taxon>
        <taxon>Lamiales</taxon>
        <taxon>Lamiaceae</taxon>
        <taxon>Nepetoideae</taxon>
        <taxon>Elsholtzieae</taxon>
        <taxon>Perilla</taxon>
    </lineage>
</organism>
<dbReference type="GO" id="GO:0052381">
    <property type="term" value="F:tRNA dimethylallyltransferase activity"/>
    <property type="evidence" value="ECO:0007669"/>
    <property type="project" value="TreeGrafter"/>
</dbReference>
<evidence type="ECO:0000256" key="9">
    <source>
        <dbReference type="ARBA" id="ARBA00055191"/>
    </source>
</evidence>
<evidence type="ECO:0000256" key="4">
    <source>
        <dbReference type="ARBA" id="ARBA00022741"/>
    </source>
</evidence>
<dbReference type="Gene3D" id="3.40.50.300">
    <property type="entry name" value="P-loop containing nucleotide triphosphate hydrolases"/>
    <property type="match status" value="1"/>
</dbReference>
<dbReference type="Proteomes" id="UP001190926">
    <property type="component" value="Unassembled WGS sequence"/>
</dbReference>
<dbReference type="InterPro" id="IPR039657">
    <property type="entry name" value="Dimethylallyltransferase"/>
</dbReference>
<dbReference type="GO" id="GO:0009824">
    <property type="term" value="F:AMP dimethylallyltransferase activity"/>
    <property type="evidence" value="ECO:0007669"/>
    <property type="project" value="UniProtKB-ARBA"/>
</dbReference>
<dbReference type="GO" id="GO:0005524">
    <property type="term" value="F:ATP binding"/>
    <property type="evidence" value="ECO:0007669"/>
    <property type="project" value="UniProtKB-KW"/>
</dbReference>